<dbReference type="GO" id="GO:0046589">
    <property type="term" value="F:ribonuclease T1 activity"/>
    <property type="evidence" value="ECO:0007669"/>
    <property type="project" value="UniProtKB-EC"/>
</dbReference>
<evidence type="ECO:0000256" key="2">
    <source>
        <dbReference type="ARBA" id="ARBA00012549"/>
    </source>
</evidence>
<dbReference type="PANTHER" id="PTHR42104:SF1">
    <property type="entry name" value="EXTRACELLULAR GUANYL-SPECIFIC RIBONUCLEASE RNTA (AFU_ORTHOLOGUE AFUA_4G03230)"/>
    <property type="match status" value="1"/>
</dbReference>
<feature type="compositionally biased region" description="Low complexity" evidence="9">
    <location>
        <begin position="150"/>
        <end position="185"/>
    </location>
</feature>
<protein>
    <recommendedName>
        <fullName evidence="2">ribonuclease T1</fullName>
        <ecNumber evidence="2">4.6.1.24</ecNumber>
    </recommendedName>
</protein>
<keyword evidence="4" id="KW-0255">Endonuclease</keyword>
<dbReference type="GO" id="GO:0016787">
    <property type="term" value="F:hydrolase activity"/>
    <property type="evidence" value="ECO:0007669"/>
    <property type="project" value="UniProtKB-KW"/>
</dbReference>
<evidence type="ECO:0000256" key="9">
    <source>
        <dbReference type="SAM" id="MobiDB-lite"/>
    </source>
</evidence>
<evidence type="ECO:0000313" key="11">
    <source>
        <dbReference type="EMBL" id="KAK4038595.1"/>
    </source>
</evidence>
<comment type="caution">
    <text evidence="11">The sequence shown here is derived from an EMBL/GenBank/DDBJ whole genome shotgun (WGS) entry which is preliminary data.</text>
</comment>
<gene>
    <name evidence="11" type="ORF">C8A01DRAFT_17342</name>
</gene>
<keyword evidence="3" id="KW-0540">Nuclease</keyword>
<evidence type="ECO:0000256" key="4">
    <source>
        <dbReference type="ARBA" id="ARBA00022759"/>
    </source>
</evidence>
<feature type="region of interest" description="Disordered" evidence="9">
    <location>
        <begin position="146"/>
        <end position="185"/>
    </location>
</feature>
<feature type="signal peptide" evidence="10">
    <location>
        <begin position="1"/>
        <end position="18"/>
    </location>
</feature>
<feature type="chain" id="PRO_5043025474" description="ribonuclease T1" evidence="10">
    <location>
        <begin position="19"/>
        <end position="213"/>
    </location>
</feature>
<evidence type="ECO:0000256" key="6">
    <source>
        <dbReference type="ARBA" id="ARBA00023157"/>
    </source>
</evidence>
<organism evidence="11 12">
    <name type="scientific">Parachaetomium inaequale</name>
    <dbReference type="NCBI Taxonomy" id="2588326"/>
    <lineage>
        <taxon>Eukaryota</taxon>
        <taxon>Fungi</taxon>
        <taxon>Dikarya</taxon>
        <taxon>Ascomycota</taxon>
        <taxon>Pezizomycotina</taxon>
        <taxon>Sordariomycetes</taxon>
        <taxon>Sordariomycetidae</taxon>
        <taxon>Sordariales</taxon>
        <taxon>Chaetomiaceae</taxon>
        <taxon>Parachaetomium</taxon>
    </lineage>
</organism>
<evidence type="ECO:0000256" key="10">
    <source>
        <dbReference type="SAM" id="SignalP"/>
    </source>
</evidence>
<dbReference type="PANTHER" id="PTHR42104">
    <property type="entry name" value="EXTRACELLULAR GUANYL-SPECIFIC RIBONUCLEASE RNTA (AFU_ORTHOLOGUE AFUA_4G03230)"/>
    <property type="match status" value="1"/>
</dbReference>
<keyword evidence="5" id="KW-0378">Hydrolase</keyword>
<dbReference type="EC" id="4.6.1.24" evidence="2"/>
<dbReference type="Gene3D" id="3.10.450.30">
    <property type="entry name" value="Microbial ribonucleases"/>
    <property type="match status" value="1"/>
</dbReference>
<evidence type="ECO:0000256" key="7">
    <source>
        <dbReference type="ARBA" id="ARBA00023239"/>
    </source>
</evidence>
<evidence type="ECO:0000256" key="8">
    <source>
        <dbReference type="ARBA" id="ARBA00034015"/>
    </source>
</evidence>
<keyword evidence="12" id="KW-1185">Reference proteome</keyword>
<sequence>MRSLLSTLALAFYAAAAAANVSLEPRQGTAALSNVTCGRASYTKQQVDAAVAEGCRLHAAGDQLGSSQYPHRFNNRESLTFAVAGPYQEFPILASGAVYSGKAPGADRVVFKANYQGSCVYVGAMTHTDAPTRNGFVECVEAASGGGGSTATTASRPVSATSSSTVSGTSSTSSTATATSTADPDTNAAAAQGRVGMGGQGVVLGVVAGLLML</sequence>
<dbReference type="GO" id="GO:0003723">
    <property type="term" value="F:RNA binding"/>
    <property type="evidence" value="ECO:0007669"/>
    <property type="project" value="InterPro"/>
</dbReference>
<keyword evidence="7" id="KW-0456">Lyase</keyword>
<dbReference type="SUPFAM" id="SSF53933">
    <property type="entry name" value="Microbial ribonucleases"/>
    <property type="match status" value="1"/>
</dbReference>
<evidence type="ECO:0000256" key="1">
    <source>
        <dbReference type="ARBA" id="ARBA00009006"/>
    </source>
</evidence>
<dbReference type="InterPro" id="IPR016191">
    <property type="entry name" value="Ribonuclease/ribotoxin"/>
</dbReference>
<comment type="similarity">
    <text evidence="1">Belongs to the ribonuclease N1/T1 family.</text>
</comment>
<keyword evidence="6" id="KW-1015">Disulfide bond</keyword>
<dbReference type="EMBL" id="MU854424">
    <property type="protein sequence ID" value="KAK4038595.1"/>
    <property type="molecule type" value="Genomic_DNA"/>
</dbReference>
<dbReference type="Pfam" id="PF00545">
    <property type="entry name" value="Ribonuclease"/>
    <property type="match status" value="1"/>
</dbReference>
<accession>A0AAN6PEQ8</accession>
<proteinExistence type="inferred from homology"/>
<reference evidence="12" key="1">
    <citation type="journal article" date="2023" name="Mol. Phylogenet. Evol.">
        <title>Genome-scale phylogeny and comparative genomics of the fungal order Sordariales.</title>
        <authorList>
            <person name="Hensen N."/>
            <person name="Bonometti L."/>
            <person name="Westerberg I."/>
            <person name="Brannstrom I.O."/>
            <person name="Guillou S."/>
            <person name="Cros-Aarteil S."/>
            <person name="Calhoun S."/>
            <person name="Haridas S."/>
            <person name="Kuo A."/>
            <person name="Mondo S."/>
            <person name="Pangilinan J."/>
            <person name="Riley R."/>
            <person name="LaButti K."/>
            <person name="Andreopoulos B."/>
            <person name="Lipzen A."/>
            <person name="Chen C."/>
            <person name="Yan M."/>
            <person name="Daum C."/>
            <person name="Ng V."/>
            <person name="Clum A."/>
            <person name="Steindorff A."/>
            <person name="Ohm R.A."/>
            <person name="Martin F."/>
            <person name="Silar P."/>
            <person name="Natvig D.O."/>
            <person name="Lalanne C."/>
            <person name="Gautier V."/>
            <person name="Ament-Velasquez S.L."/>
            <person name="Kruys A."/>
            <person name="Hutchinson M.I."/>
            <person name="Powell A.J."/>
            <person name="Barry K."/>
            <person name="Miller A.N."/>
            <person name="Grigoriev I.V."/>
            <person name="Debuchy R."/>
            <person name="Gladieux P."/>
            <person name="Hiltunen Thoren M."/>
            <person name="Johannesson H."/>
        </authorList>
    </citation>
    <scope>NUCLEOTIDE SEQUENCE [LARGE SCALE GENOMIC DNA]</scope>
    <source>
        <strain evidence="12">CBS 284.82</strain>
    </source>
</reference>
<evidence type="ECO:0000256" key="5">
    <source>
        <dbReference type="ARBA" id="ARBA00022801"/>
    </source>
</evidence>
<comment type="catalytic activity">
    <reaction evidence="8">
        <text>[RNA] containing guanosine + H2O = an [RNA fragment]-3'-guanosine-3'-phosphate + a 5'-hydroxy-ribonucleotide-3'-[RNA fragment].</text>
        <dbReference type="EC" id="4.6.1.24"/>
    </reaction>
</comment>
<dbReference type="InterPro" id="IPR000026">
    <property type="entry name" value="N1-like"/>
</dbReference>
<dbReference type="AlphaFoldDB" id="A0AAN6PEQ8"/>
<evidence type="ECO:0000313" key="12">
    <source>
        <dbReference type="Proteomes" id="UP001303115"/>
    </source>
</evidence>
<keyword evidence="10" id="KW-0732">Signal</keyword>
<evidence type="ECO:0000256" key="3">
    <source>
        <dbReference type="ARBA" id="ARBA00022722"/>
    </source>
</evidence>
<name>A0AAN6PEQ8_9PEZI</name>
<dbReference type="Proteomes" id="UP001303115">
    <property type="component" value="Unassembled WGS sequence"/>
</dbReference>